<evidence type="ECO:0000313" key="2">
    <source>
        <dbReference type="EMBL" id="MFC1456169.1"/>
    </source>
</evidence>
<organism evidence="2 3">
    <name type="scientific">Microvirga arabica</name>
    <dbReference type="NCBI Taxonomy" id="1128671"/>
    <lineage>
        <taxon>Bacteria</taxon>
        <taxon>Pseudomonadati</taxon>
        <taxon>Pseudomonadota</taxon>
        <taxon>Alphaproteobacteria</taxon>
        <taxon>Hyphomicrobiales</taxon>
        <taxon>Methylobacteriaceae</taxon>
        <taxon>Microvirga</taxon>
    </lineage>
</organism>
<gene>
    <name evidence="2" type="ORF">ACETIH_05425</name>
</gene>
<sequence>MASVDEIKKAVVDTVQDQDMASFACSEVEAYGERWPFVVLVNDWDVWSESKKALRLEVIRWLEQNGGAYDFSLLQSGDGLVGFADLKAATHFKFRWSGRKRVISAHEPRAASVQDWNPHPVRSTFEPLCPSEAPHPQRHPTQTGR</sequence>
<dbReference type="EMBL" id="JBHOMY010000013">
    <property type="protein sequence ID" value="MFC1456169.1"/>
    <property type="molecule type" value="Genomic_DNA"/>
</dbReference>
<reference evidence="2 3" key="1">
    <citation type="submission" date="2024-09" db="EMBL/GenBank/DDBJ databases">
        <title>Nodulacao em especies de Leguminosae Basais da Amazonia e Caracterizacao dos Rizobios e Bacterias Associadas aos Nodulos.</title>
        <authorList>
            <person name="Jambeiro I.C.A."/>
            <person name="Lopes I.S."/>
            <person name="Aguiar E.R.G.R."/>
            <person name="Santos A.F.J."/>
            <person name="Dos Santos J.M.F."/>
            <person name="Gross E."/>
        </authorList>
    </citation>
    <scope>NUCLEOTIDE SEQUENCE [LARGE SCALE GENOMIC DNA]</scope>
    <source>
        <strain evidence="2 3">BRUESC1165</strain>
    </source>
</reference>
<dbReference type="Proteomes" id="UP001593940">
    <property type="component" value="Unassembled WGS sequence"/>
</dbReference>
<feature type="region of interest" description="Disordered" evidence="1">
    <location>
        <begin position="124"/>
        <end position="145"/>
    </location>
</feature>
<dbReference type="RefSeq" id="WP_377029064.1">
    <property type="nucleotide sequence ID" value="NZ_JBHOMY010000013.1"/>
</dbReference>
<evidence type="ECO:0000313" key="3">
    <source>
        <dbReference type="Proteomes" id="UP001593940"/>
    </source>
</evidence>
<accession>A0ABV6Y4G4</accession>
<proteinExistence type="predicted"/>
<name>A0ABV6Y4G4_9HYPH</name>
<evidence type="ECO:0000256" key="1">
    <source>
        <dbReference type="SAM" id="MobiDB-lite"/>
    </source>
</evidence>
<comment type="caution">
    <text evidence="2">The sequence shown here is derived from an EMBL/GenBank/DDBJ whole genome shotgun (WGS) entry which is preliminary data.</text>
</comment>
<keyword evidence="3" id="KW-1185">Reference proteome</keyword>
<protein>
    <submittedName>
        <fullName evidence="2">Uncharacterized protein</fullName>
    </submittedName>
</protein>